<feature type="transmembrane region" description="Helical" evidence="1">
    <location>
        <begin position="53"/>
        <end position="78"/>
    </location>
</feature>
<dbReference type="RefSeq" id="WP_163701635.1">
    <property type="nucleotide sequence ID" value="NZ_QXHD01000004.1"/>
</dbReference>
<feature type="transmembrane region" description="Helical" evidence="1">
    <location>
        <begin position="21"/>
        <end position="41"/>
    </location>
</feature>
<evidence type="ECO:0000313" key="3">
    <source>
        <dbReference type="Proteomes" id="UP000481033"/>
    </source>
</evidence>
<comment type="caution">
    <text evidence="2">The sequence shown here is derived from an EMBL/GenBank/DDBJ whole genome shotgun (WGS) entry which is preliminary data.</text>
</comment>
<keyword evidence="1" id="KW-1133">Transmembrane helix</keyword>
<organism evidence="2 3">
    <name type="scientific">Adonisia turfae CCMR0081</name>
    <dbReference type="NCBI Taxonomy" id="2292702"/>
    <lineage>
        <taxon>Bacteria</taxon>
        <taxon>Bacillati</taxon>
        <taxon>Cyanobacteriota</taxon>
        <taxon>Adonisia</taxon>
        <taxon>Adonisia turfae</taxon>
    </lineage>
</organism>
<dbReference type="Proteomes" id="UP000481033">
    <property type="component" value="Unassembled WGS sequence"/>
</dbReference>
<dbReference type="EMBL" id="QXHD01000004">
    <property type="protein sequence ID" value="NEZ58782.1"/>
    <property type="molecule type" value="Genomic_DNA"/>
</dbReference>
<dbReference type="AlphaFoldDB" id="A0A6M0RSN4"/>
<evidence type="ECO:0000256" key="1">
    <source>
        <dbReference type="SAM" id="Phobius"/>
    </source>
</evidence>
<protein>
    <submittedName>
        <fullName evidence="2">Uncharacterized protein</fullName>
    </submittedName>
</protein>
<keyword evidence="1" id="KW-0812">Transmembrane</keyword>
<reference evidence="2 3" key="1">
    <citation type="journal article" date="2020" name="Microb. Ecol.">
        <title>Ecogenomics of the Marine Benthic Filamentous Cyanobacterium Adonisia.</title>
        <authorList>
            <person name="Walter J.M."/>
            <person name="Coutinho F.H."/>
            <person name="Leomil L."/>
            <person name="Hargreaves P.I."/>
            <person name="Campeao M.E."/>
            <person name="Vieira V.V."/>
            <person name="Silva B.S."/>
            <person name="Fistarol G.O."/>
            <person name="Salomon P.S."/>
            <person name="Sawabe T."/>
            <person name="Mino S."/>
            <person name="Hosokawa M."/>
            <person name="Miyashita H."/>
            <person name="Maruyama F."/>
            <person name="van Verk M.C."/>
            <person name="Dutilh B.E."/>
            <person name="Thompson C.C."/>
            <person name="Thompson F.L."/>
        </authorList>
    </citation>
    <scope>NUCLEOTIDE SEQUENCE [LARGE SCALE GENOMIC DNA]</scope>
    <source>
        <strain evidence="2 3">CCMR0081</strain>
    </source>
</reference>
<keyword evidence="1" id="KW-0472">Membrane</keyword>
<evidence type="ECO:0000313" key="2">
    <source>
        <dbReference type="EMBL" id="NEZ58782.1"/>
    </source>
</evidence>
<name>A0A6M0RSN4_9CYAN</name>
<proteinExistence type="predicted"/>
<feature type="transmembrane region" description="Helical" evidence="1">
    <location>
        <begin position="99"/>
        <end position="124"/>
    </location>
</feature>
<gene>
    <name evidence="2" type="ORF">DXZ20_24710</name>
</gene>
<keyword evidence="3" id="KW-1185">Reference proteome</keyword>
<sequence length="160" mass="17698">MPFRAPKVISALKRFFSEKNAVAGVSDAFLIVTVINSVMMVTGLDTPKEGRFAYVHLLLRLGILTGIWFVFYFSYTIASTKEFFRDLQAGIGRYIRHNVYDAIAITYTSLVVLLCVAGSTGLFPLHGGRVLYQGLLLLFPAVCMGILVTKVLGKKDEPKT</sequence>
<accession>A0A6M0RSN4</accession>
<feature type="transmembrane region" description="Helical" evidence="1">
    <location>
        <begin position="130"/>
        <end position="152"/>
    </location>
</feature>